<keyword evidence="4" id="KW-1185">Reference proteome</keyword>
<evidence type="ECO:0000259" key="2">
    <source>
        <dbReference type="PROSITE" id="PS51145"/>
    </source>
</evidence>
<gene>
    <name evidence="3" type="ORF">P879_04366</name>
</gene>
<dbReference type="PROSITE" id="PS51145">
    <property type="entry name" value="ZU5"/>
    <property type="match status" value="1"/>
</dbReference>
<feature type="region of interest" description="Disordered" evidence="1">
    <location>
        <begin position="127"/>
        <end position="154"/>
    </location>
</feature>
<comment type="caution">
    <text evidence="3">The sequence shown here is derived from an EMBL/GenBank/DDBJ whole genome shotgun (WGS) entry which is preliminary data.</text>
</comment>
<dbReference type="InterPro" id="IPR000906">
    <property type="entry name" value="ZU5_dom"/>
</dbReference>
<protein>
    <recommendedName>
        <fullName evidence="2">ZU5 domain-containing protein</fullName>
    </recommendedName>
</protein>
<evidence type="ECO:0000256" key="1">
    <source>
        <dbReference type="SAM" id="MobiDB-lite"/>
    </source>
</evidence>
<sequence>MYGDAVQSSEDWELDVENVNIVHKPVAAGFLDSFIVDARGGMIQAQRRPDLRFLIPPNIVNGPTRIVCRMLHPERVVAPIPINDGDGFACRILDLGPVGTRFISPIVLEIPHYTFPTEITREVTVVPSDNGDGDGIRTQAGKPQWIGNPSSSSQ</sequence>
<feature type="domain" description="ZU5" evidence="2">
    <location>
        <begin position="30"/>
        <end position="154"/>
    </location>
</feature>
<evidence type="ECO:0000313" key="3">
    <source>
        <dbReference type="EMBL" id="KAF8571415.1"/>
    </source>
</evidence>
<dbReference type="Gene3D" id="2.60.220.30">
    <property type="match status" value="1"/>
</dbReference>
<dbReference type="AlphaFoldDB" id="A0A8T0DU11"/>
<accession>A0A8T0DU11</accession>
<dbReference type="Proteomes" id="UP000699462">
    <property type="component" value="Unassembled WGS sequence"/>
</dbReference>
<organism evidence="3 4">
    <name type="scientific">Paragonimus westermani</name>
    <dbReference type="NCBI Taxonomy" id="34504"/>
    <lineage>
        <taxon>Eukaryota</taxon>
        <taxon>Metazoa</taxon>
        <taxon>Spiralia</taxon>
        <taxon>Lophotrochozoa</taxon>
        <taxon>Platyhelminthes</taxon>
        <taxon>Trematoda</taxon>
        <taxon>Digenea</taxon>
        <taxon>Plagiorchiida</taxon>
        <taxon>Troglotremata</taxon>
        <taxon>Troglotrematidae</taxon>
        <taxon>Paragonimus</taxon>
    </lineage>
</organism>
<dbReference type="SMART" id="SM00218">
    <property type="entry name" value="ZU5"/>
    <property type="match status" value="1"/>
</dbReference>
<dbReference type="EMBL" id="JTDF01000534">
    <property type="protein sequence ID" value="KAF8571415.1"/>
    <property type="molecule type" value="Genomic_DNA"/>
</dbReference>
<name>A0A8T0DU11_9TREM</name>
<proteinExistence type="predicted"/>
<reference evidence="3 4" key="1">
    <citation type="submission" date="2019-07" db="EMBL/GenBank/DDBJ databases">
        <title>Annotation for the trematode Paragonimus westermani.</title>
        <authorList>
            <person name="Choi Y.-J."/>
        </authorList>
    </citation>
    <scope>NUCLEOTIDE SEQUENCE [LARGE SCALE GENOMIC DNA]</scope>
    <source>
        <strain evidence="3">180907_Pwestermani</strain>
    </source>
</reference>
<evidence type="ECO:0000313" key="4">
    <source>
        <dbReference type="Proteomes" id="UP000699462"/>
    </source>
</evidence>
<dbReference type="Pfam" id="PF00791">
    <property type="entry name" value="ZU5"/>
    <property type="match status" value="1"/>
</dbReference>
<dbReference type="OrthoDB" id="20872at2759"/>